<dbReference type="OrthoDB" id="2011998at2759"/>
<dbReference type="GO" id="GO:0016787">
    <property type="term" value="F:hydrolase activity"/>
    <property type="evidence" value="ECO:0007669"/>
    <property type="project" value="UniProtKB-KW"/>
</dbReference>
<dbReference type="InterPro" id="IPR000086">
    <property type="entry name" value="NUDIX_hydrolase_dom"/>
</dbReference>
<reference evidence="4 5" key="1">
    <citation type="journal article" date="2013" name="BMC Genomics">
        <title>Comparative genomics of parasitic silkworm microsporidia reveal an association between genome expansion and host adaptation.</title>
        <authorList>
            <person name="Pan G."/>
            <person name="Xu J."/>
            <person name="Li T."/>
            <person name="Xia Q."/>
            <person name="Liu S.L."/>
            <person name="Zhang G."/>
            <person name="Li S."/>
            <person name="Li C."/>
            <person name="Liu H."/>
            <person name="Yang L."/>
            <person name="Liu T."/>
            <person name="Zhang X."/>
            <person name="Wu Z."/>
            <person name="Fan W."/>
            <person name="Dang X."/>
            <person name="Xiang H."/>
            <person name="Tao M."/>
            <person name="Li Y."/>
            <person name="Hu J."/>
            <person name="Li Z."/>
            <person name="Lin L."/>
            <person name="Luo J."/>
            <person name="Geng L."/>
            <person name="Wang L."/>
            <person name="Long M."/>
            <person name="Wan Y."/>
            <person name="He N."/>
            <person name="Zhang Z."/>
            <person name="Lu C."/>
            <person name="Keeling P.J."/>
            <person name="Wang J."/>
            <person name="Xiang Z."/>
            <person name="Zhou Z."/>
        </authorList>
    </citation>
    <scope>NUCLEOTIDE SEQUENCE [LARGE SCALE GENOMIC DNA]</scope>
    <source>
        <strain evidence="5">CQ1 / CVCC 102059</strain>
    </source>
</reference>
<dbReference type="SUPFAM" id="SSF55811">
    <property type="entry name" value="Nudix"/>
    <property type="match status" value="1"/>
</dbReference>
<evidence type="ECO:0000259" key="3">
    <source>
        <dbReference type="PROSITE" id="PS51462"/>
    </source>
</evidence>
<sequence length="150" mass="17283">MSYKFMLFLIYIINIMAVKVMKAGTVPIFGNDKVVFVSSLKHPGRLVLPKGKIKNWEGPVDAARRETEEECGAVGDIEFDVAYHNDATVYFLMYVKEMNKIFDDMEARDVKLLSFDEVEDSLRIKSPIKRIIRDVKEIVRARNGLQFSLF</sequence>
<accession>R0MAQ4</accession>
<dbReference type="Proteomes" id="UP000016927">
    <property type="component" value="Unassembled WGS sequence"/>
</dbReference>
<dbReference type="STRING" id="578461.R0MAQ4"/>
<gene>
    <name evidence="4" type="ORF">NBO_10g0039</name>
</gene>
<keyword evidence="2" id="KW-0732">Signal</keyword>
<dbReference type="AlphaFoldDB" id="R0MAQ4"/>
<feature type="domain" description="Nudix hydrolase" evidence="3">
    <location>
        <begin position="3"/>
        <end position="137"/>
    </location>
</feature>
<name>R0MAQ4_NOSB1</name>
<dbReference type="InterPro" id="IPR020084">
    <property type="entry name" value="NUDIX_hydrolase_CS"/>
</dbReference>
<dbReference type="Gene3D" id="3.90.79.10">
    <property type="entry name" value="Nucleoside Triphosphate Pyrophosphohydrolase"/>
    <property type="match status" value="1"/>
</dbReference>
<proteinExistence type="predicted"/>
<evidence type="ECO:0000256" key="1">
    <source>
        <dbReference type="ARBA" id="ARBA00022801"/>
    </source>
</evidence>
<dbReference type="EMBL" id="KB908918">
    <property type="protein sequence ID" value="EOB15049.1"/>
    <property type="molecule type" value="Genomic_DNA"/>
</dbReference>
<feature type="chain" id="PRO_5004344008" evidence="2">
    <location>
        <begin position="18"/>
        <end position="150"/>
    </location>
</feature>
<evidence type="ECO:0000313" key="5">
    <source>
        <dbReference type="Proteomes" id="UP000016927"/>
    </source>
</evidence>
<feature type="signal peptide" evidence="2">
    <location>
        <begin position="1"/>
        <end position="17"/>
    </location>
</feature>
<evidence type="ECO:0000256" key="2">
    <source>
        <dbReference type="SAM" id="SignalP"/>
    </source>
</evidence>
<dbReference type="OMA" id="AYHNDAT"/>
<evidence type="ECO:0000313" key="4">
    <source>
        <dbReference type="EMBL" id="EOB15049.1"/>
    </source>
</evidence>
<keyword evidence="5" id="KW-1185">Reference proteome</keyword>
<dbReference type="InterPro" id="IPR015797">
    <property type="entry name" value="NUDIX_hydrolase-like_dom_sf"/>
</dbReference>
<keyword evidence="1 4" id="KW-0378">Hydrolase</keyword>
<dbReference type="VEuPathDB" id="MicrosporidiaDB:NBO_10g0039"/>
<dbReference type="Pfam" id="PF00293">
    <property type="entry name" value="NUDIX"/>
    <property type="match status" value="1"/>
</dbReference>
<protein>
    <submittedName>
        <fullName evidence="4">NUDIX hydrolase</fullName>
    </submittedName>
</protein>
<dbReference type="HOGENOM" id="CLU_1741087_0_0_1"/>
<organism evidence="4 5">
    <name type="scientific">Nosema bombycis (strain CQ1 / CVCC 102059)</name>
    <name type="common">Microsporidian parasite</name>
    <name type="synonym">Pebrine of silkworm</name>
    <dbReference type="NCBI Taxonomy" id="578461"/>
    <lineage>
        <taxon>Eukaryota</taxon>
        <taxon>Fungi</taxon>
        <taxon>Fungi incertae sedis</taxon>
        <taxon>Microsporidia</taxon>
        <taxon>Nosematidae</taxon>
        <taxon>Nosema</taxon>
    </lineage>
</organism>
<dbReference type="PROSITE" id="PS51462">
    <property type="entry name" value="NUDIX"/>
    <property type="match status" value="1"/>
</dbReference>
<dbReference type="PROSITE" id="PS00893">
    <property type="entry name" value="NUDIX_BOX"/>
    <property type="match status" value="1"/>
</dbReference>